<evidence type="ECO:0000313" key="3">
    <source>
        <dbReference type="EMBL" id="MBO8476677.1"/>
    </source>
</evidence>
<dbReference type="EMBL" id="JADIMC010000076">
    <property type="protein sequence ID" value="MBO8476677.1"/>
    <property type="molecule type" value="Genomic_DNA"/>
</dbReference>
<name>A0A9D9IQ35_9BACT</name>
<reference evidence="3" key="1">
    <citation type="submission" date="2020-10" db="EMBL/GenBank/DDBJ databases">
        <authorList>
            <person name="Gilroy R."/>
        </authorList>
    </citation>
    <scope>NUCLEOTIDE SEQUENCE</scope>
    <source>
        <strain evidence="3">6919</strain>
    </source>
</reference>
<organism evidence="3 4">
    <name type="scientific">Candidatus Limisoma faecipullorum</name>
    <dbReference type="NCBI Taxonomy" id="2840854"/>
    <lineage>
        <taxon>Bacteria</taxon>
        <taxon>Pseudomonadati</taxon>
        <taxon>Bacteroidota</taxon>
        <taxon>Bacteroidia</taxon>
        <taxon>Bacteroidales</taxon>
        <taxon>Candidatus Limisoma</taxon>
    </lineage>
</organism>
<gene>
    <name evidence="3" type="ORF">IAB88_06760</name>
</gene>
<dbReference type="InterPro" id="IPR026444">
    <property type="entry name" value="Secre_tail"/>
</dbReference>
<dbReference type="Pfam" id="PF09992">
    <property type="entry name" value="NAGPA"/>
    <property type="match status" value="1"/>
</dbReference>
<feature type="signal peptide" evidence="1">
    <location>
        <begin position="1"/>
        <end position="20"/>
    </location>
</feature>
<dbReference type="Proteomes" id="UP000823598">
    <property type="component" value="Unassembled WGS sequence"/>
</dbReference>
<feature type="chain" id="PRO_5038565182" evidence="1">
    <location>
        <begin position="21"/>
        <end position="813"/>
    </location>
</feature>
<accession>A0A9D9IQ35</accession>
<keyword evidence="1" id="KW-0732">Signal</keyword>
<sequence length="813" mass="90049">MKKNLVLASSLLMMPFCVFANPEWGAADTVACYNVGPGIEYMKIIYPDMPLIMWYTTIDLTNEYNKVENVVSRHQVPDVNRWDVMTHYRENSYNGHNVRVAWNHDFFVYEEGLCIGPNVTNGQMTHHRSRRAVLAITKDKKAEVFSSFAEGGNNQSCFDTKIITENAEVAIDSYNSGATQFDGDCIFFNNLNSQTLTLDGRYIKVKALSDWIVNGDNVPCEVLEIADSPLQTSETECVIYLRNGKRNVLDGLAVGDRLEIQQKLLTPEWGIAPKDVLNAFHGYPSIAHNGVLHEGEYNNFEGGREYEKSSHVMAGISKDKTKLYVCINEMSAQSASIDCVEMAEWMLERGAWDIVNFDSGGSSAIVVNEEMLNLPGRGSVRPVQDAMLAISLAPADNAVDHFTFSKPRFSCSTISSTPLKVISYNKYGDIVEEGVEGCTFSVVPENMGRIDEDGVFYSSSEAGSGKIIAEKDGKSCEITFTSYQATSVTLPFSELLIDSTRKFVIPLQGTVNGLLKDLDPSAFEWVADDPTVVAIEDGIVSGLKNGETNVTGTFEDLQFSFKVKVEIGRGNVPCYDFSKLPESAKFNGVTGLTLRNELPDGWQDGTYFNVEKISGRLRQISLEMPMSLYGIPDGLSLPIWNNDGAISRLTLSYYDNDETRYLADIDIDASDKVYDIDFVDSDGNPLDLLKYPMRLLTLNLYLNVGDDMNFALGDLLVRYPLDGEGGVGSIYDDEELEIIVGAETLTLKYDSAIAASARISIYSVGGVNIMNGTMPLVKGHNVHTVNTKFFTSGVYILMLESEGRIYVKKFIVR</sequence>
<dbReference type="AlphaFoldDB" id="A0A9D9IQ35"/>
<evidence type="ECO:0000313" key="4">
    <source>
        <dbReference type="Proteomes" id="UP000823598"/>
    </source>
</evidence>
<keyword evidence="3" id="KW-0326">Glycosidase</keyword>
<feature type="domain" description="Phosphodiester glycosidase" evidence="2">
    <location>
        <begin position="251"/>
        <end position="387"/>
    </location>
</feature>
<keyword evidence="3" id="KW-0378">Hydrolase</keyword>
<dbReference type="GO" id="GO:0016798">
    <property type="term" value="F:hydrolase activity, acting on glycosyl bonds"/>
    <property type="evidence" value="ECO:0007669"/>
    <property type="project" value="UniProtKB-KW"/>
</dbReference>
<dbReference type="InterPro" id="IPR018711">
    <property type="entry name" value="NAGPA"/>
</dbReference>
<reference evidence="3" key="2">
    <citation type="journal article" date="2021" name="PeerJ">
        <title>Extensive microbial diversity within the chicken gut microbiome revealed by metagenomics and culture.</title>
        <authorList>
            <person name="Gilroy R."/>
            <person name="Ravi A."/>
            <person name="Getino M."/>
            <person name="Pursley I."/>
            <person name="Horton D.L."/>
            <person name="Alikhan N.F."/>
            <person name="Baker D."/>
            <person name="Gharbi K."/>
            <person name="Hall N."/>
            <person name="Watson M."/>
            <person name="Adriaenssens E.M."/>
            <person name="Foster-Nyarko E."/>
            <person name="Jarju S."/>
            <person name="Secka A."/>
            <person name="Antonio M."/>
            <person name="Oren A."/>
            <person name="Chaudhuri R.R."/>
            <person name="La Ragione R."/>
            <person name="Hildebrand F."/>
            <person name="Pallen M.J."/>
        </authorList>
    </citation>
    <scope>NUCLEOTIDE SEQUENCE</scope>
    <source>
        <strain evidence="3">6919</strain>
    </source>
</reference>
<proteinExistence type="predicted"/>
<evidence type="ECO:0000256" key="1">
    <source>
        <dbReference type="SAM" id="SignalP"/>
    </source>
</evidence>
<comment type="caution">
    <text evidence="3">The sequence shown here is derived from an EMBL/GenBank/DDBJ whole genome shotgun (WGS) entry which is preliminary data.</text>
</comment>
<dbReference type="NCBIfam" id="TIGR04183">
    <property type="entry name" value="Por_Secre_tail"/>
    <property type="match status" value="1"/>
</dbReference>
<evidence type="ECO:0000259" key="2">
    <source>
        <dbReference type="Pfam" id="PF09992"/>
    </source>
</evidence>
<protein>
    <submittedName>
        <fullName evidence="3">Phosphodiester glycosidase family protein</fullName>
    </submittedName>
</protein>